<name>A0A0B7HG12_9FLAO</name>
<organism evidence="2 3">
    <name type="scientific">Capnocytophaga cynodegmi</name>
    <dbReference type="NCBI Taxonomy" id="28189"/>
    <lineage>
        <taxon>Bacteria</taxon>
        <taxon>Pseudomonadati</taxon>
        <taxon>Bacteroidota</taxon>
        <taxon>Flavobacteriia</taxon>
        <taxon>Flavobacteriales</taxon>
        <taxon>Flavobacteriaceae</taxon>
        <taxon>Capnocytophaga</taxon>
    </lineage>
</organism>
<dbReference type="OrthoDB" id="5952844at2"/>
<dbReference type="EMBL" id="CDOG01000019">
    <property type="protein sequence ID" value="CEN37619.1"/>
    <property type="molecule type" value="Genomic_DNA"/>
</dbReference>
<evidence type="ECO:0000313" key="3">
    <source>
        <dbReference type="Proteomes" id="UP000038083"/>
    </source>
</evidence>
<feature type="compositionally biased region" description="Polar residues" evidence="1">
    <location>
        <begin position="153"/>
        <end position="169"/>
    </location>
</feature>
<accession>A0A0B7HG12</accession>
<protein>
    <submittedName>
        <fullName evidence="2">Uncharacterized protein</fullName>
    </submittedName>
</protein>
<sequence>MNKNNLISMEFSSEEMKKIDDALNAIIEVLEKKAVNLTPDERRQYGNVADYNKMFIEKVKVNMEQAPDTIPTTIDKAEFDRDYRLSSQMTEPLRKVNRILEMLTDTRTLADTDNYVVGLLYYKYIKFLAAQNIPSAVTILAELRKHFKRGSKEQTPPQESSQTTPQTES</sequence>
<evidence type="ECO:0000313" key="2">
    <source>
        <dbReference type="EMBL" id="CEN37619.1"/>
    </source>
</evidence>
<feature type="region of interest" description="Disordered" evidence="1">
    <location>
        <begin position="148"/>
        <end position="169"/>
    </location>
</feature>
<dbReference type="RefSeq" id="WP_041996488.1">
    <property type="nucleotide sequence ID" value="NZ_CDOG01000019.1"/>
</dbReference>
<reference evidence="2 3" key="1">
    <citation type="submission" date="2015-01" db="EMBL/GenBank/DDBJ databases">
        <authorList>
            <person name="Xiang T."/>
            <person name="Song Y."/>
            <person name="Huang L."/>
            <person name="Wang B."/>
            <person name="Wu P."/>
        </authorList>
    </citation>
    <scope>NUCLEOTIDE SEQUENCE [LARGE SCALE GENOMIC DNA]</scope>
    <source>
        <strain evidence="2 3">Ccy74</strain>
    </source>
</reference>
<dbReference type="AlphaFoldDB" id="A0A0B7HG12"/>
<dbReference type="Proteomes" id="UP000038083">
    <property type="component" value="Unassembled WGS sequence"/>
</dbReference>
<gene>
    <name evidence="2" type="ORF">CCYN74_260001</name>
</gene>
<proteinExistence type="predicted"/>
<evidence type="ECO:0000256" key="1">
    <source>
        <dbReference type="SAM" id="MobiDB-lite"/>
    </source>
</evidence>